<dbReference type="SUPFAM" id="SSF90123">
    <property type="entry name" value="ABC transporter transmembrane region"/>
    <property type="match status" value="1"/>
</dbReference>
<evidence type="ECO:0000259" key="9">
    <source>
        <dbReference type="PROSITE" id="PS50929"/>
    </source>
</evidence>
<dbReference type="InterPro" id="IPR011527">
    <property type="entry name" value="ABC1_TM_dom"/>
</dbReference>
<dbReference type="PANTHER" id="PTHR24221">
    <property type="entry name" value="ATP-BINDING CASSETTE SUB-FAMILY B"/>
    <property type="match status" value="1"/>
</dbReference>
<dbReference type="PROSITE" id="PS00211">
    <property type="entry name" value="ABC_TRANSPORTER_1"/>
    <property type="match status" value="1"/>
</dbReference>
<dbReference type="Proteomes" id="UP001253595">
    <property type="component" value="Unassembled WGS sequence"/>
</dbReference>
<evidence type="ECO:0000256" key="6">
    <source>
        <dbReference type="ARBA" id="ARBA00023136"/>
    </source>
</evidence>
<dbReference type="SMART" id="SM00382">
    <property type="entry name" value="AAA"/>
    <property type="match status" value="1"/>
</dbReference>
<dbReference type="InterPro" id="IPR039421">
    <property type="entry name" value="Type_1_exporter"/>
</dbReference>
<evidence type="ECO:0000256" key="5">
    <source>
        <dbReference type="ARBA" id="ARBA00022989"/>
    </source>
</evidence>
<organism evidence="10 11">
    <name type="scientific">Cellvibrio fibrivorans</name>
    <dbReference type="NCBI Taxonomy" id="126350"/>
    <lineage>
        <taxon>Bacteria</taxon>
        <taxon>Pseudomonadati</taxon>
        <taxon>Pseudomonadota</taxon>
        <taxon>Gammaproteobacteria</taxon>
        <taxon>Cellvibrionales</taxon>
        <taxon>Cellvibrionaceae</taxon>
        <taxon>Cellvibrio</taxon>
    </lineage>
</organism>
<accession>A0ABU1UTY6</accession>
<dbReference type="InterPro" id="IPR017871">
    <property type="entry name" value="ABC_transporter-like_CS"/>
</dbReference>
<evidence type="ECO:0000256" key="2">
    <source>
        <dbReference type="ARBA" id="ARBA00022692"/>
    </source>
</evidence>
<evidence type="ECO:0000256" key="3">
    <source>
        <dbReference type="ARBA" id="ARBA00022741"/>
    </source>
</evidence>
<dbReference type="InterPro" id="IPR003439">
    <property type="entry name" value="ABC_transporter-like_ATP-bd"/>
</dbReference>
<dbReference type="InterPro" id="IPR027417">
    <property type="entry name" value="P-loop_NTPase"/>
</dbReference>
<dbReference type="PROSITE" id="PS50929">
    <property type="entry name" value="ABC_TM1F"/>
    <property type="match status" value="1"/>
</dbReference>
<dbReference type="InterPro" id="IPR036640">
    <property type="entry name" value="ABC1_TM_sf"/>
</dbReference>
<feature type="domain" description="ABC transporter" evidence="8">
    <location>
        <begin position="358"/>
        <end position="595"/>
    </location>
</feature>
<dbReference type="InterPro" id="IPR003593">
    <property type="entry name" value="AAA+_ATPase"/>
</dbReference>
<evidence type="ECO:0000313" key="11">
    <source>
        <dbReference type="Proteomes" id="UP001253595"/>
    </source>
</evidence>
<evidence type="ECO:0000256" key="4">
    <source>
        <dbReference type="ARBA" id="ARBA00022840"/>
    </source>
</evidence>
<keyword evidence="5 7" id="KW-1133">Transmembrane helix</keyword>
<reference evidence="10 11" key="1">
    <citation type="submission" date="2023-07" db="EMBL/GenBank/DDBJ databases">
        <title>Sorghum-associated microbial communities from plants grown in Nebraska, USA.</title>
        <authorList>
            <person name="Schachtman D."/>
        </authorList>
    </citation>
    <scope>NUCLEOTIDE SEQUENCE [LARGE SCALE GENOMIC DNA]</scope>
    <source>
        <strain evidence="10 11">BE190</strain>
    </source>
</reference>
<dbReference type="PANTHER" id="PTHR24221:SF654">
    <property type="entry name" value="ATP-BINDING CASSETTE SUB-FAMILY B MEMBER 6"/>
    <property type="match status" value="1"/>
</dbReference>
<dbReference type="Gene3D" id="1.20.1560.10">
    <property type="entry name" value="ABC transporter type 1, transmembrane domain"/>
    <property type="match status" value="1"/>
</dbReference>
<feature type="transmembrane region" description="Helical" evidence="7">
    <location>
        <begin position="77"/>
        <end position="102"/>
    </location>
</feature>
<dbReference type="Gene3D" id="3.40.50.300">
    <property type="entry name" value="P-loop containing nucleotide triphosphate hydrolases"/>
    <property type="match status" value="1"/>
</dbReference>
<keyword evidence="2 7" id="KW-0812">Transmembrane</keyword>
<evidence type="ECO:0000256" key="1">
    <source>
        <dbReference type="ARBA" id="ARBA00004651"/>
    </source>
</evidence>
<proteinExistence type="predicted"/>
<name>A0ABU1UTY6_9GAMM</name>
<keyword evidence="11" id="KW-1185">Reference proteome</keyword>
<comment type="caution">
    <text evidence="10">The sequence shown here is derived from an EMBL/GenBank/DDBJ whole genome shotgun (WGS) entry which is preliminary data.</text>
</comment>
<dbReference type="EMBL" id="JAVDVX010000001">
    <property type="protein sequence ID" value="MDR7088653.1"/>
    <property type="molecule type" value="Genomic_DNA"/>
</dbReference>
<evidence type="ECO:0000313" key="10">
    <source>
        <dbReference type="EMBL" id="MDR7088653.1"/>
    </source>
</evidence>
<dbReference type="RefSeq" id="WP_310068552.1">
    <property type="nucleotide sequence ID" value="NZ_JAVDVX010000001.1"/>
</dbReference>
<comment type="subcellular location">
    <subcellularLocation>
        <location evidence="1">Cell membrane</location>
        <topology evidence="1">Multi-pass membrane protein</topology>
    </subcellularLocation>
</comment>
<evidence type="ECO:0000259" key="8">
    <source>
        <dbReference type="PROSITE" id="PS50893"/>
    </source>
</evidence>
<sequence>MYILNIIRSIYAVLSREQKLRMLLMQFFFLFSAAVQVVGIASIAPFIGIISNPESIQTNRALAALYEYGGFQSNQEFITGFALLSIAMIFISNFVSALTIWLQFKFSIYLGSNLQCQLFEKSIRRDYLFHKTTNYNKLISTISADAPRFIYMVLQPYLLMCSQLFIALIILVGLLFLDPVVAVGSALVVGGAYLCTYWLIKTSLRAHGDIITKRNKVVQSIMSESFIGIKDIKLNALEAKYTQQYLAANKQGLDSSAYIALSGDLPRFAIETVSFSAILLFAVWLLSGSNESTNVVSLLSVYALAGYKLLPTMQQIYKSVSSMSANGGVAIFLRKQLDFDTPNDEKTDVPAIADVTEIELKNISYHYPKANKPALDDVTVKFTKGQLNTIAGPSGSGKSTLADIILGLLPPASGQLFTNHKPTAGKDLIAYQRTIGYVPQHIFILDGDVITNVAFGVNREDVDIARVKTALQQANAMEFVEKLPKGLENDLGQDGKLLSGGQRQRIGIARALYRNNKILVLDEPTSALDIDSEHELMQLLNELKHDRLIIVISHRPAAIKLSDKITVIADGKLIANDSYSALYESDSYFRNMIEKGSINTGSQNE</sequence>
<keyword evidence="3" id="KW-0547">Nucleotide-binding</keyword>
<dbReference type="PROSITE" id="PS50893">
    <property type="entry name" value="ABC_TRANSPORTER_2"/>
    <property type="match status" value="1"/>
</dbReference>
<gene>
    <name evidence="10" type="ORF">J2X05_000656</name>
</gene>
<keyword evidence="6 7" id="KW-0472">Membrane</keyword>
<evidence type="ECO:0000256" key="7">
    <source>
        <dbReference type="SAM" id="Phobius"/>
    </source>
</evidence>
<feature type="transmembrane region" description="Helical" evidence="7">
    <location>
        <begin position="182"/>
        <end position="200"/>
    </location>
</feature>
<feature type="domain" description="ABC transmembrane type-1" evidence="9">
    <location>
        <begin position="27"/>
        <end position="322"/>
    </location>
</feature>
<dbReference type="SUPFAM" id="SSF52540">
    <property type="entry name" value="P-loop containing nucleoside triphosphate hydrolases"/>
    <property type="match status" value="1"/>
</dbReference>
<protein>
    <submittedName>
        <fullName evidence="10">ABC-type multidrug transport system fused ATPase/permease subunit</fullName>
    </submittedName>
</protein>
<feature type="transmembrane region" description="Helical" evidence="7">
    <location>
        <begin position="157"/>
        <end position="176"/>
    </location>
</feature>
<keyword evidence="4" id="KW-0067">ATP-binding</keyword>
<feature type="transmembrane region" description="Helical" evidence="7">
    <location>
        <begin position="27"/>
        <end position="50"/>
    </location>
</feature>
<dbReference type="Pfam" id="PF00005">
    <property type="entry name" value="ABC_tran"/>
    <property type="match status" value="1"/>
</dbReference>